<evidence type="ECO:0000313" key="2">
    <source>
        <dbReference type="EMBL" id="QDT00445.1"/>
    </source>
</evidence>
<dbReference type="InterPro" id="IPR011467">
    <property type="entry name" value="DUF1573"/>
</dbReference>
<feature type="compositionally biased region" description="Basic and acidic residues" evidence="1">
    <location>
        <begin position="41"/>
        <end position="50"/>
    </location>
</feature>
<protein>
    <recommendedName>
        <fullName evidence="4">DUF1573 domain-containing protein</fullName>
    </recommendedName>
</protein>
<proteinExistence type="predicted"/>
<feature type="region of interest" description="Disordered" evidence="1">
    <location>
        <begin position="41"/>
        <end position="62"/>
    </location>
</feature>
<evidence type="ECO:0000256" key="1">
    <source>
        <dbReference type="SAM" id="MobiDB-lite"/>
    </source>
</evidence>
<dbReference type="Pfam" id="PF07610">
    <property type="entry name" value="DUF1573"/>
    <property type="match status" value="1"/>
</dbReference>
<dbReference type="PANTHER" id="PTHR37833:SF1">
    <property type="entry name" value="SIGNAL PEPTIDE PROTEIN"/>
    <property type="match status" value="1"/>
</dbReference>
<dbReference type="PANTHER" id="PTHR37833">
    <property type="entry name" value="LIPOPROTEIN-RELATED"/>
    <property type="match status" value="1"/>
</dbReference>
<organism evidence="2 3">
    <name type="scientific">Adhaeretor mobilis</name>
    <dbReference type="NCBI Taxonomy" id="1930276"/>
    <lineage>
        <taxon>Bacteria</taxon>
        <taxon>Pseudomonadati</taxon>
        <taxon>Planctomycetota</taxon>
        <taxon>Planctomycetia</taxon>
        <taxon>Pirellulales</taxon>
        <taxon>Lacipirellulaceae</taxon>
        <taxon>Adhaeretor</taxon>
    </lineage>
</organism>
<gene>
    <name evidence="2" type="ORF">HG15A2_37830</name>
</gene>
<dbReference type="RefSeq" id="WP_218932068.1">
    <property type="nucleotide sequence ID" value="NZ_CP036263.1"/>
</dbReference>
<dbReference type="AlphaFoldDB" id="A0A517MZZ8"/>
<evidence type="ECO:0000313" key="3">
    <source>
        <dbReference type="Proteomes" id="UP000319852"/>
    </source>
</evidence>
<dbReference type="Proteomes" id="UP000319852">
    <property type="component" value="Chromosome"/>
</dbReference>
<dbReference type="EMBL" id="CP036263">
    <property type="protein sequence ID" value="QDT00445.1"/>
    <property type="molecule type" value="Genomic_DNA"/>
</dbReference>
<dbReference type="Gene3D" id="2.60.40.10">
    <property type="entry name" value="Immunoglobulins"/>
    <property type="match status" value="1"/>
</dbReference>
<dbReference type="KEGG" id="amob:HG15A2_37830"/>
<accession>A0A517MZZ8</accession>
<dbReference type="InterPro" id="IPR013783">
    <property type="entry name" value="Ig-like_fold"/>
</dbReference>
<keyword evidence="3" id="KW-1185">Reference proteome</keyword>
<evidence type="ECO:0008006" key="4">
    <source>
        <dbReference type="Google" id="ProtNLM"/>
    </source>
</evidence>
<sequence length="403" mass="43151">MKQTLLWAIVAAIVGLGLGAALAYVEVKPWQFDLAAGIDAPNDHSAHDHGTTPADSPAESTKQLEVKETQYEFGSMEIGTSQRHAFPISNTGSEPITVEFLTNTCQCTAVELNGLPAEGAGPVLLKPGESTTVELEWVAKGEPRSFRHGATFETNDPGKKRLEFHVVGELVDSTSLDPPLLHFGMVRVDKPAEASLWISSYLEPSVEILDYEILEPNVAELVDIKFDAGTPLNLPDPKAMAGLRVVASFRPGKSLGPFHGTLKMKTNLKRASQLTVPISGNVVGDISVFGPGWNRTRGLLKLPPIDSKKGGQVKLTVAIRGNHQASGPVEIASTSPQVLEAELGEPVEMSPELLHVPLIVSIPRGSRPMARLGGDLGAEGEIVLKTGHTVTPEFKLRVAFIVQ</sequence>
<reference evidence="2 3" key="1">
    <citation type="submission" date="2019-02" db="EMBL/GenBank/DDBJ databases">
        <title>Deep-cultivation of Planctomycetes and their phenomic and genomic characterization uncovers novel biology.</title>
        <authorList>
            <person name="Wiegand S."/>
            <person name="Jogler M."/>
            <person name="Boedeker C."/>
            <person name="Pinto D."/>
            <person name="Vollmers J."/>
            <person name="Rivas-Marin E."/>
            <person name="Kohn T."/>
            <person name="Peeters S.H."/>
            <person name="Heuer A."/>
            <person name="Rast P."/>
            <person name="Oberbeckmann S."/>
            <person name="Bunk B."/>
            <person name="Jeske O."/>
            <person name="Meyerdierks A."/>
            <person name="Storesund J.E."/>
            <person name="Kallscheuer N."/>
            <person name="Luecker S."/>
            <person name="Lage O.M."/>
            <person name="Pohl T."/>
            <person name="Merkel B.J."/>
            <person name="Hornburger P."/>
            <person name="Mueller R.-W."/>
            <person name="Bruemmer F."/>
            <person name="Labrenz M."/>
            <person name="Spormann A.M."/>
            <person name="Op den Camp H."/>
            <person name="Overmann J."/>
            <person name="Amann R."/>
            <person name="Jetten M.S.M."/>
            <person name="Mascher T."/>
            <person name="Medema M.H."/>
            <person name="Devos D.P."/>
            <person name="Kaster A.-K."/>
            <person name="Ovreas L."/>
            <person name="Rohde M."/>
            <person name="Galperin M.Y."/>
            <person name="Jogler C."/>
        </authorList>
    </citation>
    <scope>NUCLEOTIDE SEQUENCE [LARGE SCALE GENOMIC DNA]</scope>
    <source>
        <strain evidence="2 3">HG15A2</strain>
    </source>
</reference>
<name>A0A517MZZ8_9BACT</name>